<evidence type="ECO:0000256" key="1">
    <source>
        <dbReference type="ARBA" id="ARBA00001917"/>
    </source>
</evidence>
<dbReference type="EMBL" id="JBHSKT010000002">
    <property type="protein sequence ID" value="MFC5269843.1"/>
    <property type="molecule type" value="Genomic_DNA"/>
</dbReference>
<dbReference type="InterPro" id="IPR000415">
    <property type="entry name" value="Nitroreductase-like"/>
</dbReference>
<dbReference type="Pfam" id="PF00881">
    <property type="entry name" value="Nitroreductase"/>
    <property type="match status" value="1"/>
</dbReference>
<dbReference type="InterPro" id="IPR029479">
    <property type="entry name" value="Nitroreductase"/>
</dbReference>
<name>A0ABW0E689_9BACT</name>
<keyword evidence="3" id="KW-0285">Flavoprotein</keyword>
<evidence type="ECO:0000259" key="7">
    <source>
        <dbReference type="Pfam" id="PF00881"/>
    </source>
</evidence>
<dbReference type="RefSeq" id="WP_378016223.1">
    <property type="nucleotide sequence ID" value="NZ_JBHSKT010000002.1"/>
</dbReference>
<dbReference type="PANTHER" id="PTHR43673">
    <property type="entry name" value="NAD(P)H NITROREDUCTASE YDGI-RELATED"/>
    <property type="match status" value="1"/>
</dbReference>
<dbReference type="SUPFAM" id="SSF55469">
    <property type="entry name" value="FMN-dependent nitroreductase-like"/>
    <property type="match status" value="1"/>
</dbReference>
<dbReference type="PANTHER" id="PTHR43673:SF2">
    <property type="entry name" value="NITROREDUCTASE"/>
    <property type="match status" value="1"/>
</dbReference>
<organism evidence="8 9">
    <name type="scientific">Adhaeribacter terreus</name>
    <dbReference type="NCBI Taxonomy" id="529703"/>
    <lineage>
        <taxon>Bacteria</taxon>
        <taxon>Pseudomonadati</taxon>
        <taxon>Bacteroidota</taxon>
        <taxon>Cytophagia</taxon>
        <taxon>Cytophagales</taxon>
        <taxon>Hymenobacteraceae</taxon>
        <taxon>Adhaeribacter</taxon>
    </lineage>
</organism>
<sequence>MNIIESLNWRYATKRMTGASVPPEKIDTILEAIRLSASSMGLQPYTVLVVSSEKLKQELFEKAIKQPQIKEASHVLIFAAWAKITEAQISEYINHVAEERGVDPETLAGFKNNIVNLVNNRTDEVNFNWAARQAYIALGTGLIAAAAEEVDATPMEGFNPQDVDAVLGLAEMNLRTVVAMPLGYRDEANDFLATAKKVRREKEKLFIQFD</sequence>
<comment type="similarity">
    <text evidence="2">Belongs to the nitroreductase family.</text>
</comment>
<evidence type="ECO:0000256" key="4">
    <source>
        <dbReference type="ARBA" id="ARBA00022643"/>
    </source>
</evidence>
<keyword evidence="5" id="KW-0521">NADP</keyword>
<evidence type="ECO:0000256" key="5">
    <source>
        <dbReference type="ARBA" id="ARBA00022857"/>
    </source>
</evidence>
<accession>A0ABW0E689</accession>
<evidence type="ECO:0000313" key="8">
    <source>
        <dbReference type="EMBL" id="MFC5269843.1"/>
    </source>
</evidence>
<dbReference type="Gene3D" id="3.40.109.10">
    <property type="entry name" value="NADH Oxidase"/>
    <property type="match status" value="1"/>
</dbReference>
<dbReference type="Proteomes" id="UP001596161">
    <property type="component" value="Unassembled WGS sequence"/>
</dbReference>
<protein>
    <submittedName>
        <fullName evidence="8">Nitroreductase family protein</fullName>
    </submittedName>
</protein>
<evidence type="ECO:0000256" key="3">
    <source>
        <dbReference type="ARBA" id="ARBA00022630"/>
    </source>
</evidence>
<dbReference type="CDD" id="cd02149">
    <property type="entry name" value="NfsB-like"/>
    <property type="match status" value="1"/>
</dbReference>
<keyword evidence="6" id="KW-0560">Oxidoreductase</keyword>
<proteinExistence type="inferred from homology"/>
<feature type="domain" description="Nitroreductase" evidence="7">
    <location>
        <begin position="9"/>
        <end position="184"/>
    </location>
</feature>
<evidence type="ECO:0000256" key="2">
    <source>
        <dbReference type="ARBA" id="ARBA00007118"/>
    </source>
</evidence>
<keyword evidence="4" id="KW-0288">FMN</keyword>
<evidence type="ECO:0000313" key="9">
    <source>
        <dbReference type="Proteomes" id="UP001596161"/>
    </source>
</evidence>
<evidence type="ECO:0000256" key="6">
    <source>
        <dbReference type="ARBA" id="ARBA00023002"/>
    </source>
</evidence>
<reference evidence="9" key="1">
    <citation type="journal article" date="2019" name="Int. J. Syst. Evol. Microbiol.">
        <title>The Global Catalogue of Microorganisms (GCM) 10K type strain sequencing project: providing services to taxonomists for standard genome sequencing and annotation.</title>
        <authorList>
            <consortium name="The Broad Institute Genomics Platform"/>
            <consortium name="The Broad Institute Genome Sequencing Center for Infectious Disease"/>
            <person name="Wu L."/>
            <person name="Ma J."/>
        </authorList>
    </citation>
    <scope>NUCLEOTIDE SEQUENCE [LARGE SCALE GENOMIC DNA]</scope>
    <source>
        <strain evidence="9">KACC 12602</strain>
    </source>
</reference>
<comment type="caution">
    <text evidence="8">The sequence shown here is derived from an EMBL/GenBank/DDBJ whole genome shotgun (WGS) entry which is preliminary data.</text>
</comment>
<keyword evidence="9" id="KW-1185">Reference proteome</keyword>
<dbReference type="InterPro" id="IPR033878">
    <property type="entry name" value="NfsB-like"/>
</dbReference>
<gene>
    <name evidence="8" type="ORF">ACFPIB_04420</name>
</gene>
<comment type="cofactor">
    <cofactor evidence="1">
        <name>FMN</name>
        <dbReference type="ChEBI" id="CHEBI:58210"/>
    </cofactor>
</comment>